<feature type="signal peptide" evidence="2">
    <location>
        <begin position="1"/>
        <end position="21"/>
    </location>
</feature>
<keyword evidence="2" id="KW-0732">Signal</keyword>
<feature type="region of interest" description="Disordered" evidence="1">
    <location>
        <begin position="129"/>
        <end position="189"/>
    </location>
</feature>
<feature type="compositionally biased region" description="Polar residues" evidence="1">
    <location>
        <begin position="173"/>
        <end position="186"/>
    </location>
</feature>
<feature type="compositionally biased region" description="Low complexity" evidence="1">
    <location>
        <begin position="152"/>
        <end position="163"/>
    </location>
</feature>
<evidence type="ECO:0000256" key="2">
    <source>
        <dbReference type="SAM" id="SignalP"/>
    </source>
</evidence>
<dbReference type="AlphaFoldDB" id="A0A0K8RFE6"/>
<sequence>METLTWICLVSAVWTSHSVLASEHNLHSHILVYDGDEHINATKGCGNLKPPFQLAPNPECVFYCLKEIKNNQSKEQGWAYDHYEDGTLCAYPDENATDGFAYGICSNFSCNTTAPVNITLLKEIMKGPSAPTTISPKPSTTTEKMTDHFDHTTTVSSKSTSTTENITEHVDQKTTISPKPSSATENITEHFDITTVSPKPSSTTENITEHFDHTSTVQPEPSSANSIRDISELFRATLAMLPLLIAYFFL</sequence>
<protein>
    <submittedName>
        <fullName evidence="3">Putative secreted protein</fullName>
    </submittedName>
</protein>
<evidence type="ECO:0000256" key="1">
    <source>
        <dbReference type="SAM" id="MobiDB-lite"/>
    </source>
</evidence>
<dbReference type="EMBL" id="GADI01003921">
    <property type="protein sequence ID" value="JAA69887.1"/>
    <property type="molecule type" value="mRNA"/>
</dbReference>
<proteinExistence type="evidence at transcript level"/>
<feature type="chain" id="PRO_5005517634" evidence="2">
    <location>
        <begin position="22"/>
        <end position="250"/>
    </location>
</feature>
<name>A0A0K8RFE6_IXORI</name>
<organism evidence="3">
    <name type="scientific">Ixodes ricinus</name>
    <name type="common">Common tick</name>
    <name type="synonym">Acarus ricinus</name>
    <dbReference type="NCBI Taxonomy" id="34613"/>
    <lineage>
        <taxon>Eukaryota</taxon>
        <taxon>Metazoa</taxon>
        <taxon>Ecdysozoa</taxon>
        <taxon>Arthropoda</taxon>
        <taxon>Chelicerata</taxon>
        <taxon>Arachnida</taxon>
        <taxon>Acari</taxon>
        <taxon>Parasitiformes</taxon>
        <taxon>Ixodida</taxon>
        <taxon>Ixodoidea</taxon>
        <taxon>Ixodidae</taxon>
        <taxon>Ixodinae</taxon>
        <taxon>Ixodes</taxon>
    </lineage>
</organism>
<reference evidence="3" key="1">
    <citation type="submission" date="2012-12" db="EMBL/GenBank/DDBJ databases">
        <title>Identification and characterization of a phenylalanine ammonia-lyase gene family in Isatis indigotica Fort.</title>
        <authorList>
            <person name="Liu Q."/>
            <person name="Chen J."/>
            <person name="Zhou X."/>
            <person name="Di P."/>
            <person name="Xiao Y."/>
            <person name="Xuan H."/>
            <person name="Zhang L."/>
            <person name="Chen W."/>
        </authorList>
    </citation>
    <scope>NUCLEOTIDE SEQUENCE</scope>
    <source>
        <tissue evidence="3">Salivary gland</tissue>
    </source>
</reference>
<accession>A0A0K8RFE6</accession>
<feature type="compositionally biased region" description="Low complexity" evidence="1">
    <location>
        <begin position="129"/>
        <end position="142"/>
    </location>
</feature>
<evidence type="ECO:0000313" key="3">
    <source>
        <dbReference type="EMBL" id="JAA69887.1"/>
    </source>
</evidence>